<feature type="compositionally biased region" description="Low complexity" evidence="1">
    <location>
        <begin position="7"/>
        <end position="19"/>
    </location>
</feature>
<feature type="region of interest" description="Disordered" evidence="1">
    <location>
        <begin position="1"/>
        <end position="21"/>
    </location>
</feature>
<accession>A0A9X3F8L4</accession>
<dbReference type="Proteomes" id="UP001150924">
    <property type="component" value="Unassembled WGS sequence"/>
</dbReference>
<dbReference type="EMBL" id="JAPNKE010000002">
    <property type="protein sequence ID" value="MCY1013773.1"/>
    <property type="molecule type" value="Genomic_DNA"/>
</dbReference>
<dbReference type="AlphaFoldDB" id="A0A9X3F8L4"/>
<organism evidence="2 3">
    <name type="scientific">Nannocystis pusilla</name>
    <dbReference type="NCBI Taxonomy" id="889268"/>
    <lineage>
        <taxon>Bacteria</taxon>
        <taxon>Pseudomonadati</taxon>
        <taxon>Myxococcota</taxon>
        <taxon>Polyangia</taxon>
        <taxon>Nannocystales</taxon>
        <taxon>Nannocystaceae</taxon>
        <taxon>Nannocystis</taxon>
    </lineage>
</organism>
<reference evidence="2" key="1">
    <citation type="submission" date="2022-11" db="EMBL/GenBank/DDBJ databases">
        <title>Minimal conservation of predation-associated metabolite biosynthetic gene clusters underscores biosynthetic potential of Myxococcota including descriptions for ten novel species: Archangium lansinium sp. nov., Myxococcus landrumus sp. nov., Nannocystis bai.</title>
        <authorList>
            <person name="Ahearne A."/>
            <person name="Stevens C."/>
            <person name="Phillips K."/>
        </authorList>
    </citation>
    <scope>NUCLEOTIDE SEQUENCE</scope>
    <source>
        <strain evidence="2">Na p29</strain>
    </source>
</reference>
<name>A0A9X3F8L4_9BACT</name>
<evidence type="ECO:0000313" key="3">
    <source>
        <dbReference type="Proteomes" id="UP001150924"/>
    </source>
</evidence>
<comment type="caution">
    <text evidence="2">The sequence shown here is derived from an EMBL/GenBank/DDBJ whole genome shotgun (WGS) entry which is preliminary data.</text>
</comment>
<evidence type="ECO:0000313" key="2">
    <source>
        <dbReference type="EMBL" id="MCY1013773.1"/>
    </source>
</evidence>
<gene>
    <name evidence="2" type="ORF">OV079_51270</name>
</gene>
<dbReference type="RefSeq" id="WP_267777895.1">
    <property type="nucleotide sequence ID" value="NZ_JAPNKE010000002.1"/>
</dbReference>
<evidence type="ECO:0000256" key="1">
    <source>
        <dbReference type="SAM" id="MobiDB-lite"/>
    </source>
</evidence>
<keyword evidence="3" id="KW-1185">Reference proteome</keyword>
<sequence length="74" mass="8021">MPAAHGSTAPASTPAIAPPCEQSEVGRDHLRILGISTRTIDAWLRAGVLRPTDRKDIYERTPAANRKIASFLAR</sequence>
<protein>
    <submittedName>
        <fullName evidence="2">Uncharacterized protein</fullName>
    </submittedName>
</protein>
<proteinExistence type="predicted"/>